<sequence>MIQLMSIFYIFYFRIDTFISTRFATSI</sequence>
<reference evidence="1" key="1">
    <citation type="submission" date="2014-09" db="EMBL/GenBank/DDBJ databases">
        <authorList>
            <person name="Magalhaes I.L.F."/>
            <person name="Oliveira U."/>
            <person name="Santos F.R."/>
            <person name="Vidigal T.H.D.A."/>
            <person name="Brescovit A.D."/>
            <person name="Santos A.J."/>
        </authorList>
    </citation>
    <scope>NUCLEOTIDE SEQUENCE</scope>
    <source>
        <tissue evidence="1">Shoot tissue taken approximately 20 cm above the soil surface</tissue>
    </source>
</reference>
<dbReference type="AlphaFoldDB" id="A0A0A9BIN5"/>
<accession>A0A0A9BIN5</accession>
<name>A0A0A9BIN5_ARUDO</name>
<dbReference type="EMBL" id="GBRH01238788">
    <property type="protein sequence ID" value="JAD59107.1"/>
    <property type="molecule type" value="Transcribed_RNA"/>
</dbReference>
<organism evidence="1">
    <name type="scientific">Arundo donax</name>
    <name type="common">Giant reed</name>
    <name type="synonym">Donax arundinaceus</name>
    <dbReference type="NCBI Taxonomy" id="35708"/>
    <lineage>
        <taxon>Eukaryota</taxon>
        <taxon>Viridiplantae</taxon>
        <taxon>Streptophyta</taxon>
        <taxon>Embryophyta</taxon>
        <taxon>Tracheophyta</taxon>
        <taxon>Spermatophyta</taxon>
        <taxon>Magnoliopsida</taxon>
        <taxon>Liliopsida</taxon>
        <taxon>Poales</taxon>
        <taxon>Poaceae</taxon>
        <taxon>PACMAD clade</taxon>
        <taxon>Arundinoideae</taxon>
        <taxon>Arundineae</taxon>
        <taxon>Arundo</taxon>
    </lineage>
</organism>
<reference evidence="1" key="2">
    <citation type="journal article" date="2015" name="Data Brief">
        <title>Shoot transcriptome of the giant reed, Arundo donax.</title>
        <authorList>
            <person name="Barrero R.A."/>
            <person name="Guerrero F.D."/>
            <person name="Moolhuijzen P."/>
            <person name="Goolsby J.A."/>
            <person name="Tidwell J."/>
            <person name="Bellgard S.E."/>
            <person name="Bellgard M.I."/>
        </authorList>
    </citation>
    <scope>NUCLEOTIDE SEQUENCE</scope>
    <source>
        <tissue evidence="1">Shoot tissue taken approximately 20 cm above the soil surface</tissue>
    </source>
</reference>
<evidence type="ECO:0000313" key="1">
    <source>
        <dbReference type="EMBL" id="JAD59107.1"/>
    </source>
</evidence>
<proteinExistence type="predicted"/>
<protein>
    <submittedName>
        <fullName evidence="1">Uncharacterized protein</fullName>
    </submittedName>
</protein>